<dbReference type="Proteomes" id="UP000054653">
    <property type="component" value="Unassembled WGS sequence"/>
</dbReference>
<dbReference type="EMBL" id="JYDI01000354">
    <property type="protein sequence ID" value="KRY45498.1"/>
    <property type="molecule type" value="Genomic_DNA"/>
</dbReference>
<keyword evidence="2" id="KW-1185">Reference proteome</keyword>
<evidence type="ECO:0000313" key="2">
    <source>
        <dbReference type="Proteomes" id="UP000054653"/>
    </source>
</evidence>
<dbReference type="AlphaFoldDB" id="A0A0V1C879"/>
<protein>
    <submittedName>
        <fullName evidence="1">Uncharacterized protein</fullName>
    </submittedName>
</protein>
<accession>A0A0V1C879</accession>
<evidence type="ECO:0000313" key="1">
    <source>
        <dbReference type="EMBL" id="KRY45498.1"/>
    </source>
</evidence>
<name>A0A0V1C879_TRIBR</name>
<organism evidence="1 2">
    <name type="scientific">Trichinella britovi</name>
    <name type="common">Parasitic roundworm</name>
    <dbReference type="NCBI Taxonomy" id="45882"/>
    <lineage>
        <taxon>Eukaryota</taxon>
        <taxon>Metazoa</taxon>
        <taxon>Ecdysozoa</taxon>
        <taxon>Nematoda</taxon>
        <taxon>Enoplea</taxon>
        <taxon>Dorylaimia</taxon>
        <taxon>Trichinellida</taxon>
        <taxon>Trichinellidae</taxon>
        <taxon>Trichinella</taxon>
    </lineage>
</organism>
<proteinExistence type="predicted"/>
<sequence length="112" mass="12601">MTSLGRMCSTSPSLAHRTSSHMLVELAAYRITQQVPHDDAIVRCRYTVSAEEVFRLLQTLCKIYLLTRSEAGKRMRLVLTCMVSWTGIQCYEPLFSGVGGSSPQSGFYHSHR</sequence>
<reference evidence="1 2" key="1">
    <citation type="submission" date="2015-01" db="EMBL/GenBank/DDBJ databases">
        <title>Evolution of Trichinella species and genotypes.</title>
        <authorList>
            <person name="Korhonen P.K."/>
            <person name="Edoardo P."/>
            <person name="Giuseppe L.R."/>
            <person name="Gasser R.B."/>
        </authorList>
    </citation>
    <scope>NUCLEOTIDE SEQUENCE [LARGE SCALE GENOMIC DNA]</scope>
    <source>
        <strain evidence="1">ISS120</strain>
    </source>
</reference>
<gene>
    <name evidence="1" type="ORF">T03_15224</name>
</gene>
<comment type="caution">
    <text evidence="1">The sequence shown here is derived from an EMBL/GenBank/DDBJ whole genome shotgun (WGS) entry which is preliminary data.</text>
</comment>